<dbReference type="Proteomes" id="UP000186601">
    <property type="component" value="Unassembled WGS sequence"/>
</dbReference>
<organism evidence="1 2">
    <name type="scientific">Hermanssonia centrifuga</name>
    <dbReference type="NCBI Taxonomy" id="98765"/>
    <lineage>
        <taxon>Eukaryota</taxon>
        <taxon>Fungi</taxon>
        <taxon>Dikarya</taxon>
        <taxon>Basidiomycota</taxon>
        <taxon>Agaricomycotina</taxon>
        <taxon>Agaricomycetes</taxon>
        <taxon>Polyporales</taxon>
        <taxon>Meruliaceae</taxon>
        <taxon>Hermanssonia</taxon>
    </lineage>
</organism>
<comment type="caution">
    <text evidence="1">The sequence shown here is derived from an EMBL/GenBank/DDBJ whole genome shotgun (WGS) entry which is preliminary data.</text>
</comment>
<accession>A0A2R6NLK6</accession>
<reference evidence="1 2" key="1">
    <citation type="submission" date="2018-02" db="EMBL/GenBank/DDBJ databases">
        <title>Genome sequence of the basidiomycete white-rot fungus Phlebia centrifuga.</title>
        <authorList>
            <person name="Granchi Z."/>
            <person name="Peng M."/>
            <person name="de Vries R.P."/>
            <person name="Hilden K."/>
            <person name="Makela M.R."/>
            <person name="Grigoriev I."/>
            <person name="Riley R."/>
        </authorList>
    </citation>
    <scope>NUCLEOTIDE SEQUENCE [LARGE SCALE GENOMIC DNA]</scope>
    <source>
        <strain evidence="1 2">FBCC195</strain>
    </source>
</reference>
<dbReference type="EMBL" id="MLYV02001092">
    <property type="protein sequence ID" value="PSR73275.1"/>
    <property type="molecule type" value="Genomic_DNA"/>
</dbReference>
<proteinExistence type="predicted"/>
<evidence type="ECO:0000313" key="2">
    <source>
        <dbReference type="Proteomes" id="UP000186601"/>
    </source>
</evidence>
<keyword evidence="2" id="KW-1185">Reference proteome</keyword>
<name>A0A2R6NLK6_9APHY</name>
<gene>
    <name evidence="1" type="ORF">PHLCEN_2v10867</name>
</gene>
<protein>
    <submittedName>
        <fullName evidence="1">Uncharacterized protein</fullName>
    </submittedName>
</protein>
<evidence type="ECO:0000313" key="1">
    <source>
        <dbReference type="EMBL" id="PSR73275.1"/>
    </source>
</evidence>
<sequence length="139" mass="15835">MREYLDLFCACASVSPTMRDHNSERRKTSQARLASAPTSRCPGLFFPRRAWGGEFTFWLDREGSRTGSSSSSELPESMDSNGFLKLSTVSQNWTNNERSFLSMNSMKYDKDVDDAHRGVKSIDPYFEGMTQIVGHRYEP</sequence>
<dbReference type="AlphaFoldDB" id="A0A2R6NLK6"/>